<keyword evidence="2 6" id="KW-0808">Transferase</keyword>
<dbReference type="InterPro" id="IPR029063">
    <property type="entry name" value="SAM-dependent_MTases_sf"/>
</dbReference>
<protein>
    <submittedName>
        <fullName evidence="6">Protein arginine N-methyltransferase 1</fullName>
    </submittedName>
</protein>
<evidence type="ECO:0000259" key="5">
    <source>
        <dbReference type="Pfam" id="PF22528"/>
    </source>
</evidence>
<evidence type="ECO:0000256" key="2">
    <source>
        <dbReference type="ARBA" id="ARBA00022679"/>
    </source>
</evidence>
<gene>
    <name evidence="6" type="ORF">C8D93_103228</name>
</gene>
<name>A0A318EAV9_9GAMM</name>
<dbReference type="GO" id="GO:0032259">
    <property type="term" value="P:methylation"/>
    <property type="evidence" value="ECO:0007669"/>
    <property type="project" value="UniProtKB-KW"/>
</dbReference>
<evidence type="ECO:0000313" key="7">
    <source>
        <dbReference type="Proteomes" id="UP000248330"/>
    </source>
</evidence>
<dbReference type="EMBL" id="QICN01000003">
    <property type="protein sequence ID" value="PXV69653.1"/>
    <property type="molecule type" value="Genomic_DNA"/>
</dbReference>
<dbReference type="PANTHER" id="PTHR11006:SF4">
    <property type="entry name" value="PROTEIN ARGININE N-METHYLTRANSFERASE 7"/>
    <property type="match status" value="1"/>
</dbReference>
<evidence type="ECO:0000259" key="4">
    <source>
        <dbReference type="Pfam" id="PF13847"/>
    </source>
</evidence>
<reference evidence="6 7" key="1">
    <citation type="submission" date="2018-04" db="EMBL/GenBank/DDBJ databases">
        <title>Genomic Encyclopedia of Type Strains, Phase IV (KMG-IV): sequencing the most valuable type-strain genomes for metagenomic binning, comparative biology and taxonomic classification.</title>
        <authorList>
            <person name="Goeker M."/>
        </authorList>
    </citation>
    <scope>NUCLEOTIDE SEQUENCE [LARGE SCALE GENOMIC DNA]</scope>
    <source>
        <strain evidence="6 7">DSM 104150</strain>
    </source>
</reference>
<dbReference type="Gene3D" id="3.40.50.150">
    <property type="entry name" value="Vaccinia Virus protein VP39"/>
    <property type="match status" value="1"/>
</dbReference>
<comment type="caution">
    <text evidence="6">The sequence shown here is derived from an EMBL/GenBank/DDBJ whole genome shotgun (WGS) entry which is preliminary data.</text>
</comment>
<keyword evidence="3" id="KW-0949">S-adenosyl-L-methionine</keyword>
<dbReference type="Pfam" id="PF13847">
    <property type="entry name" value="Methyltransf_31"/>
    <property type="match status" value="1"/>
</dbReference>
<dbReference type="Pfam" id="PF22528">
    <property type="entry name" value="PRMT_C"/>
    <property type="match status" value="1"/>
</dbReference>
<dbReference type="InterPro" id="IPR025714">
    <property type="entry name" value="Methyltranfer_dom"/>
</dbReference>
<dbReference type="PROSITE" id="PS51678">
    <property type="entry name" value="SAM_MT_PRMT"/>
    <property type="match status" value="1"/>
</dbReference>
<accession>A0A318EAV9</accession>
<dbReference type="Proteomes" id="UP000248330">
    <property type="component" value="Unassembled WGS sequence"/>
</dbReference>
<organism evidence="6 7">
    <name type="scientific">Sinimarinibacterium flocculans</name>
    <dbReference type="NCBI Taxonomy" id="985250"/>
    <lineage>
        <taxon>Bacteria</taxon>
        <taxon>Pseudomonadati</taxon>
        <taxon>Pseudomonadota</taxon>
        <taxon>Gammaproteobacteria</taxon>
        <taxon>Nevskiales</taxon>
        <taxon>Nevskiaceae</taxon>
        <taxon>Sinimarinibacterium</taxon>
    </lineage>
</organism>
<dbReference type="PANTHER" id="PTHR11006">
    <property type="entry name" value="PROTEIN ARGININE N-METHYLTRANSFERASE"/>
    <property type="match status" value="1"/>
</dbReference>
<keyword evidence="7" id="KW-1185">Reference proteome</keyword>
<dbReference type="SUPFAM" id="SSF53335">
    <property type="entry name" value="S-adenosyl-L-methionine-dependent methyltransferases"/>
    <property type="match status" value="1"/>
</dbReference>
<dbReference type="OrthoDB" id="5642573at2"/>
<keyword evidence="1 6" id="KW-0489">Methyltransferase</keyword>
<dbReference type="RefSeq" id="WP_110264574.1">
    <property type="nucleotide sequence ID" value="NZ_CAWNXA010000003.1"/>
</dbReference>
<dbReference type="GO" id="GO:0042054">
    <property type="term" value="F:histone methyltransferase activity"/>
    <property type="evidence" value="ECO:0007669"/>
    <property type="project" value="TreeGrafter"/>
</dbReference>
<proteinExistence type="predicted"/>
<evidence type="ECO:0000256" key="3">
    <source>
        <dbReference type="ARBA" id="ARBA00022691"/>
    </source>
</evidence>
<evidence type="ECO:0000256" key="1">
    <source>
        <dbReference type="ARBA" id="ARBA00022603"/>
    </source>
</evidence>
<sequence>MSEIELHRKLLGDAPRNRAFFDALSRVIRPGESTVLDIGAGTGFLSFLARRLGAKQCTLIEYADTIELAEALARANRIDGLQFLRAHSAEVRRKLAADIVVTETLGNFALEEGFLETAIDARRFLKPGGVILPSRLRQFAAPVVSDRLQRDIDIWPRVGYDLDLSAAREISLNNMYVRSIGADDVGGEPFIQCWDDLDLRPQCPAPPSKRTRVLRWSADETGLQLHGFALWWEAELIPGIVLKTSPHAPPTHWEQIYLPLLRDVTLEPADDVELELTCDTRPDVGVRLVWKTIHRRGRRVIAEQRQDSLRGQL</sequence>
<dbReference type="Gene3D" id="2.70.160.11">
    <property type="entry name" value="Hnrnp arginine n-methyltransferase1"/>
    <property type="match status" value="1"/>
</dbReference>
<evidence type="ECO:0000313" key="6">
    <source>
        <dbReference type="EMBL" id="PXV69653.1"/>
    </source>
</evidence>
<dbReference type="AlphaFoldDB" id="A0A318EAV9"/>
<dbReference type="InterPro" id="IPR025799">
    <property type="entry name" value="Arg_MeTrfase"/>
</dbReference>
<dbReference type="GO" id="GO:0016274">
    <property type="term" value="F:protein-arginine N-methyltransferase activity"/>
    <property type="evidence" value="ECO:0007669"/>
    <property type="project" value="InterPro"/>
</dbReference>
<feature type="domain" description="Methyltransferase" evidence="4">
    <location>
        <begin position="33"/>
        <end position="137"/>
    </location>
</feature>
<dbReference type="InterPro" id="IPR055135">
    <property type="entry name" value="PRMT_dom"/>
</dbReference>
<feature type="domain" description="Protein arginine N-methyltransferase" evidence="5">
    <location>
        <begin position="139"/>
        <end position="279"/>
    </location>
</feature>
<dbReference type="CDD" id="cd02440">
    <property type="entry name" value="AdoMet_MTases"/>
    <property type="match status" value="1"/>
</dbReference>